<sequence>MGHPQWCPVTSPAPHPLHPAESHDAPWWRHAVIYQIYPRSWADANGDGIGDLPGITARLPYLADLGVDAIWLSPFYASPMNDAGYDVSDYRDIDPMFGTLDDADTLIAAAHDLGLRVIVDLVPNHTSSEHEWFQAALAAAPGSPERARYMFAEGKGSDGSEPPNNWLSVFGGPAWTRVIEADGTPGQWYLHIFDTSQPDLNWENPEVSEMFLDVLRFWLDRGVDGFRVDVAHGLIKAEGLPDWFERTGMLGSHEESADKESASDGDEQSARAPMWDQDGVHDVYRQWRALLDSYNPEGDPARDRILCAEAWVEPVERAAAYVRPDEMHQAFNFAFLEAPWRAADLREIITSSIDAADLVGAPSTWVLSNHDVVRHASRLGLPVGAPRPNGIGTGDAQPNAVLGSRRARAATALMLALPGSAYVYQGEELGLPDHTALPDHLRQDPTWEHTEHRERGRDGCRVPMPWEAGASTYGFGPGEQTWLPQPEIYGALAVDRQVGVDGSSLELYRTLLTIRRDLDLGVGELDWDESLGADVVAFRITDQDGAGVHVITNLGAEPVTLPEGAEVLVASSRLADPTVPTDTTVWLRIS</sequence>
<dbReference type="InterPro" id="IPR045857">
    <property type="entry name" value="O16G_dom_2"/>
</dbReference>
<dbReference type="AlphaFoldDB" id="A0A516GCZ6"/>
<keyword evidence="5" id="KW-0378">Hydrolase</keyword>
<dbReference type="KEGG" id="orz:FNH13_14485"/>
<dbReference type="InterPro" id="IPR017853">
    <property type="entry name" value="GH"/>
</dbReference>
<name>A0A516GCZ6_9MICO</name>
<organism evidence="5 6">
    <name type="scientific">Ornithinimicrobium ciconiae</name>
    <dbReference type="NCBI Taxonomy" id="2594265"/>
    <lineage>
        <taxon>Bacteria</taxon>
        <taxon>Bacillati</taxon>
        <taxon>Actinomycetota</taxon>
        <taxon>Actinomycetes</taxon>
        <taxon>Micrococcales</taxon>
        <taxon>Ornithinimicrobiaceae</taxon>
        <taxon>Ornithinimicrobium</taxon>
    </lineage>
</organism>
<feature type="compositionally biased region" description="Basic and acidic residues" evidence="3">
    <location>
        <begin position="252"/>
        <end position="262"/>
    </location>
</feature>
<dbReference type="GO" id="GO:0009313">
    <property type="term" value="P:oligosaccharide catabolic process"/>
    <property type="evidence" value="ECO:0007669"/>
    <property type="project" value="TreeGrafter"/>
</dbReference>
<dbReference type="PANTHER" id="PTHR10357">
    <property type="entry name" value="ALPHA-AMYLASE FAMILY MEMBER"/>
    <property type="match status" value="1"/>
</dbReference>
<feature type="domain" description="Glycosyl hydrolase family 13 catalytic" evidence="4">
    <location>
        <begin position="35"/>
        <end position="461"/>
    </location>
</feature>
<keyword evidence="6" id="KW-1185">Reference proteome</keyword>
<comment type="similarity">
    <text evidence="1">Belongs to the glycosyl hydrolase 13 family.</text>
</comment>
<evidence type="ECO:0000256" key="2">
    <source>
        <dbReference type="ARBA" id="ARBA00023180"/>
    </source>
</evidence>
<feature type="region of interest" description="Disordered" evidence="3">
    <location>
        <begin position="252"/>
        <end position="274"/>
    </location>
</feature>
<accession>A0A516GCZ6</accession>
<dbReference type="Gene3D" id="3.20.20.80">
    <property type="entry name" value="Glycosidases"/>
    <property type="match status" value="1"/>
</dbReference>
<protein>
    <submittedName>
        <fullName evidence="5">Glycoside hydrolase family 13 protein</fullName>
    </submittedName>
</protein>
<dbReference type="OrthoDB" id="9043248at2"/>
<keyword evidence="2" id="KW-0325">Glycoprotein</keyword>
<dbReference type="SMART" id="SM00642">
    <property type="entry name" value="Aamy"/>
    <property type="match status" value="1"/>
</dbReference>
<dbReference type="EMBL" id="CP041616">
    <property type="protein sequence ID" value="QDO89388.1"/>
    <property type="molecule type" value="Genomic_DNA"/>
</dbReference>
<dbReference type="SUPFAM" id="SSF51445">
    <property type="entry name" value="(Trans)glycosidases"/>
    <property type="match status" value="1"/>
</dbReference>
<evidence type="ECO:0000256" key="3">
    <source>
        <dbReference type="SAM" id="MobiDB-lite"/>
    </source>
</evidence>
<reference evidence="5 6" key="1">
    <citation type="submission" date="2019-07" db="EMBL/GenBank/DDBJ databases">
        <title>complete genome sequencing of Ornithinimicrobium sp. H23M54.</title>
        <authorList>
            <person name="Bae J.-W."/>
            <person name="Lee S.-Y."/>
        </authorList>
    </citation>
    <scope>NUCLEOTIDE SEQUENCE [LARGE SCALE GENOMIC DNA]</scope>
    <source>
        <strain evidence="5 6">H23M54</strain>
    </source>
</reference>
<dbReference type="CDD" id="cd11332">
    <property type="entry name" value="AmyAc_OligoGlu_TS"/>
    <property type="match status" value="1"/>
</dbReference>
<dbReference type="Proteomes" id="UP000315395">
    <property type="component" value="Chromosome"/>
</dbReference>
<evidence type="ECO:0000313" key="6">
    <source>
        <dbReference type="Proteomes" id="UP000315395"/>
    </source>
</evidence>
<evidence type="ECO:0000256" key="1">
    <source>
        <dbReference type="ARBA" id="ARBA00008061"/>
    </source>
</evidence>
<evidence type="ECO:0000313" key="5">
    <source>
        <dbReference type="EMBL" id="QDO89388.1"/>
    </source>
</evidence>
<dbReference type="InterPro" id="IPR006047">
    <property type="entry name" value="GH13_cat_dom"/>
</dbReference>
<proteinExistence type="inferred from homology"/>
<evidence type="ECO:0000259" key="4">
    <source>
        <dbReference type="SMART" id="SM00642"/>
    </source>
</evidence>
<dbReference type="GO" id="GO:0004556">
    <property type="term" value="F:alpha-amylase activity"/>
    <property type="evidence" value="ECO:0007669"/>
    <property type="project" value="TreeGrafter"/>
</dbReference>
<dbReference type="RefSeq" id="WP_143784075.1">
    <property type="nucleotide sequence ID" value="NZ_CP041616.1"/>
</dbReference>
<dbReference type="Pfam" id="PF00128">
    <property type="entry name" value="Alpha-amylase"/>
    <property type="match status" value="1"/>
</dbReference>
<dbReference type="PANTHER" id="PTHR10357:SF179">
    <property type="entry name" value="NEUTRAL AND BASIC AMINO ACID TRANSPORT PROTEIN RBAT"/>
    <property type="match status" value="1"/>
</dbReference>
<dbReference type="FunFam" id="3.90.400.10:FF:000001">
    <property type="entry name" value="Maltase A3, isoform A"/>
    <property type="match status" value="1"/>
</dbReference>
<gene>
    <name evidence="5" type="ORF">FNH13_14485</name>
</gene>
<dbReference type="Gene3D" id="3.90.400.10">
    <property type="entry name" value="Oligo-1,6-glucosidase, Domain 2"/>
    <property type="match status" value="1"/>
</dbReference>